<sequence length="250" mass="28590">MKQEEEHLLDHESDVAHTSLISDHNSNRSPWLTAYFVTIHFLLLCCFAVAVSLATESLRNSLPYTIFPELQSLQYTVKFEHATNHTQYSAYSGPPNDVNAVAWEALIEPLELQHAGIRPETAVKVKDGGFIAALGVYHELHCLNKLRYFLYDRFSMPNVTQTALDYWTDHLDHCIEVLRISLMCTADLSLYTFSWPDDPDAIFLNAHSNSPRKCVKWEQLERWSTKRKISLSPVLLKTAPNKSNPKEDSI</sequence>
<accession>A0ACB6R875</accession>
<evidence type="ECO:0000313" key="2">
    <source>
        <dbReference type="Proteomes" id="UP000799755"/>
    </source>
</evidence>
<proteinExistence type="predicted"/>
<protein>
    <submittedName>
        <fullName evidence="1">Uncharacterized protein</fullName>
    </submittedName>
</protein>
<dbReference type="Proteomes" id="UP000799755">
    <property type="component" value="Unassembled WGS sequence"/>
</dbReference>
<reference evidence="1" key="1">
    <citation type="journal article" date="2020" name="Stud. Mycol.">
        <title>101 Dothideomycetes genomes: a test case for predicting lifestyles and emergence of pathogens.</title>
        <authorList>
            <person name="Haridas S."/>
            <person name="Albert R."/>
            <person name="Binder M."/>
            <person name="Bloem J."/>
            <person name="Labutti K."/>
            <person name="Salamov A."/>
            <person name="Andreopoulos B."/>
            <person name="Baker S."/>
            <person name="Barry K."/>
            <person name="Bills G."/>
            <person name="Bluhm B."/>
            <person name="Cannon C."/>
            <person name="Castanera R."/>
            <person name="Culley D."/>
            <person name="Daum C."/>
            <person name="Ezra D."/>
            <person name="Gonzalez J."/>
            <person name="Henrissat B."/>
            <person name="Kuo A."/>
            <person name="Liang C."/>
            <person name="Lipzen A."/>
            <person name="Lutzoni F."/>
            <person name="Magnuson J."/>
            <person name="Mondo S."/>
            <person name="Nolan M."/>
            <person name="Ohm R."/>
            <person name="Pangilinan J."/>
            <person name="Park H.-J."/>
            <person name="Ramirez L."/>
            <person name="Alfaro M."/>
            <person name="Sun H."/>
            <person name="Tritt A."/>
            <person name="Yoshinaga Y."/>
            <person name="Zwiers L.-H."/>
            <person name="Turgeon B."/>
            <person name="Goodwin S."/>
            <person name="Spatafora J."/>
            <person name="Crous P."/>
            <person name="Grigoriev I."/>
        </authorList>
    </citation>
    <scope>NUCLEOTIDE SEQUENCE</scope>
    <source>
        <strain evidence="1">ATCC 200398</strain>
    </source>
</reference>
<keyword evidence="2" id="KW-1185">Reference proteome</keyword>
<name>A0ACB6R875_9PLEO</name>
<organism evidence="1 2">
    <name type="scientific">Lindgomyces ingoldianus</name>
    <dbReference type="NCBI Taxonomy" id="673940"/>
    <lineage>
        <taxon>Eukaryota</taxon>
        <taxon>Fungi</taxon>
        <taxon>Dikarya</taxon>
        <taxon>Ascomycota</taxon>
        <taxon>Pezizomycotina</taxon>
        <taxon>Dothideomycetes</taxon>
        <taxon>Pleosporomycetidae</taxon>
        <taxon>Pleosporales</taxon>
        <taxon>Lindgomycetaceae</taxon>
        <taxon>Lindgomyces</taxon>
    </lineage>
</organism>
<comment type="caution">
    <text evidence="1">The sequence shown here is derived from an EMBL/GenBank/DDBJ whole genome shotgun (WGS) entry which is preliminary data.</text>
</comment>
<evidence type="ECO:0000313" key="1">
    <source>
        <dbReference type="EMBL" id="KAF2475361.1"/>
    </source>
</evidence>
<dbReference type="EMBL" id="MU003496">
    <property type="protein sequence ID" value="KAF2475361.1"/>
    <property type="molecule type" value="Genomic_DNA"/>
</dbReference>
<gene>
    <name evidence="1" type="ORF">BDR25DRAFT_340146</name>
</gene>